<dbReference type="InterPro" id="IPR011853">
    <property type="entry name" value="TRAP_DctM-Dct_fused"/>
</dbReference>
<feature type="transmembrane region" description="Helical" evidence="2">
    <location>
        <begin position="157"/>
        <end position="177"/>
    </location>
</feature>
<feature type="transmembrane region" description="Helical" evidence="2">
    <location>
        <begin position="93"/>
        <end position="118"/>
    </location>
</feature>
<feature type="transmembrane region" description="Helical" evidence="2">
    <location>
        <begin position="220"/>
        <end position="242"/>
    </location>
</feature>
<dbReference type="GO" id="GO:0022857">
    <property type="term" value="F:transmembrane transporter activity"/>
    <property type="evidence" value="ECO:0007669"/>
    <property type="project" value="UniProtKB-UniRule"/>
</dbReference>
<dbReference type="InterPro" id="IPR010656">
    <property type="entry name" value="DctM"/>
</dbReference>
<evidence type="ECO:0000259" key="3">
    <source>
        <dbReference type="Pfam" id="PF06808"/>
    </source>
</evidence>
<dbReference type="EMBL" id="BBSC01000009">
    <property type="protein sequence ID" value="GAM77570.1"/>
    <property type="molecule type" value="Genomic_DNA"/>
</dbReference>
<feature type="transmembrane region" description="Helical" evidence="2">
    <location>
        <begin position="197"/>
        <end position="213"/>
    </location>
</feature>
<feature type="transmembrane region" description="Helical" evidence="2">
    <location>
        <begin position="24"/>
        <end position="49"/>
    </location>
</feature>
<keyword evidence="1" id="KW-1003">Cell membrane</keyword>
<comment type="function">
    <text evidence="1">Part of the tripartite ATP-independent periplasmic (TRAP) transport system.</text>
</comment>
<dbReference type="PANTHER" id="PTHR43849">
    <property type="entry name" value="BLL3936 PROTEIN"/>
    <property type="match status" value="1"/>
</dbReference>
<feature type="transmembrane region" description="Helical" evidence="2">
    <location>
        <begin position="384"/>
        <end position="406"/>
    </location>
</feature>
<feature type="transmembrane region" description="Helical" evidence="2">
    <location>
        <begin position="492"/>
        <end position="514"/>
    </location>
</feature>
<dbReference type="Pfam" id="PF06808">
    <property type="entry name" value="DctM"/>
    <property type="match status" value="1"/>
</dbReference>
<evidence type="ECO:0000313" key="5">
    <source>
        <dbReference type="Proteomes" id="UP000031666"/>
    </source>
</evidence>
<feature type="transmembrane region" description="Helical" evidence="2">
    <location>
        <begin position="426"/>
        <end position="448"/>
    </location>
</feature>
<proteinExistence type="predicted"/>
<feature type="transmembrane region" description="Helical" evidence="2">
    <location>
        <begin position="676"/>
        <end position="702"/>
    </location>
</feature>
<feature type="transmembrane region" description="Helical" evidence="2">
    <location>
        <begin position="262"/>
        <end position="284"/>
    </location>
</feature>
<keyword evidence="1" id="KW-0813">Transport</keyword>
<dbReference type="Proteomes" id="UP000031666">
    <property type="component" value="Unassembled WGS sequence"/>
</dbReference>
<dbReference type="STRING" id="1481914.JCM19241_4693"/>
<reference evidence="4 5" key="2">
    <citation type="submission" date="2015-01" db="EMBL/GenBank/DDBJ databases">
        <authorList>
            <consortium name="NBRP consortium"/>
            <person name="Sawabe T."/>
            <person name="Meirelles P."/>
            <person name="Feng G."/>
            <person name="Sayaka M."/>
            <person name="Hattori M."/>
            <person name="Ohkuma M."/>
        </authorList>
    </citation>
    <scope>NUCLEOTIDE SEQUENCE [LARGE SCALE GENOMIC DNA]</scope>
    <source>
        <strain evidence="5">JCM 19241</strain>
    </source>
</reference>
<organism evidence="4 5">
    <name type="scientific">Vibrio ishigakensis</name>
    <dbReference type="NCBI Taxonomy" id="1481914"/>
    <lineage>
        <taxon>Bacteria</taxon>
        <taxon>Pseudomonadati</taxon>
        <taxon>Pseudomonadota</taxon>
        <taxon>Gammaproteobacteria</taxon>
        <taxon>Vibrionales</taxon>
        <taxon>Vibrionaceae</taxon>
        <taxon>Vibrio</taxon>
    </lineage>
</organism>
<dbReference type="GO" id="GO:0005886">
    <property type="term" value="C:plasma membrane"/>
    <property type="evidence" value="ECO:0007669"/>
    <property type="project" value="UniProtKB-SubCell"/>
</dbReference>
<dbReference type="AlphaFoldDB" id="A0A0B8QD09"/>
<accession>A0A0B8QD09</accession>
<feature type="transmembrane region" description="Helical" evidence="2">
    <location>
        <begin position="550"/>
        <end position="568"/>
    </location>
</feature>
<sequence length="719" mass="77282">MNDTTKLNTEDVDRDIVMPNQRIFSGWMSVLFIVVTIAYALFHIVSLNIYPLESWTYRIIHVAGAVGIGFILYSSRTFKDHGSDSRIEQNKFYLAISGIALALILYATYALGVIHFQLAAGEYPTPDFETLHFGYPLTAGAVMAIVAGFFQPKLRHTVSLSDLGLVLAMLAASYYFLVNLDATALRMRAGTNFVTQGNVWAALTGMLLLLELTRRLTGNALVVIILAFVGYGFAGPWLPGFLNHNGFQFNRIITYLYTDKGILGTTTAVSSTYIILFIIFAAFLQVSKVGEYFVNFSFALAGRKRGGPAKVAIFSSGLMGTINGTSAGNVVATGSLTIPLMQRVGYKPKEAGSIEAAASTGGQIMPPIMGAGAFIMAEITGIPYTEIVVAAILPAIFYFFSIYLMVDTVAAREGMLGLPKEQIPKLGLIMRQAYLFMPILILIVALFLGYSVIRSGSLAIVAAIVVSWLTPYKVGIRGIGRALNTASMMSVQIITVCAAAGIIVGCIALTGIGARFSSMLLALAENSQILALVFAMLISIILGMGMPTTAAYAIAASVVAPGLIEIGIEPLVAHFFVFYYAVLSAITPPVALASYAAAGISNSNPMETSITSFKVGIVAFAIPYMAYFNPVVFMDGNSFEIAYTFCFGIAAIYLMIGSIQGWLFGPANKLLRLACFIYSIPMIMGFMVFEITGVILLGALYIKNRKNKPVSGLAESRVD</sequence>
<evidence type="ECO:0000256" key="1">
    <source>
        <dbReference type="RuleBase" id="RU369079"/>
    </source>
</evidence>
<feature type="transmembrane region" description="Helical" evidence="2">
    <location>
        <begin position="610"/>
        <end position="629"/>
    </location>
</feature>
<reference evidence="4 5" key="1">
    <citation type="submission" date="2015-01" db="EMBL/GenBank/DDBJ databases">
        <title>Vibrio sp. C94 JCM 19241 whole genome shotgun sequence.</title>
        <authorList>
            <person name="Sawabe T."/>
            <person name="Meirelles P."/>
            <person name="Feng G."/>
            <person name="Sayaka M."/>
            <person name="Hattori M."/>
            <person name="Ohkuma M."/>
        </authorList>
    </citation>
    <scope>NUCLEOTIDE SEQUENCE [LARGE SCALE GENOMIC DNA]</scope>
    <source>
        <strain evidence="5">JCM 19241</strain>
    </source>
</reference>
<gene>
    <name evidence="4" type="ORF">JCM19241_4693</name>
</gene>
<dbReference type="NCBIfam" id="TIGR02123">
    <property type="entry name" value="TRAP_fused"/>
    <property type="match status" value="1"/>
</dbReference>
<keyword evidence="1" id="KW-0997">Cell inner membrane</keyword>
<protein>
    <submittedName>
        <fullName evidence="4">TRAP-type transport system</fullName>
    </submittedName>
</protein>
<comment type="caution">
    <text evidence="4">The sequence shown here is derived from an EMBL/GenBank/DDBJ whole genome shotgun (WGS) entry which is preliminary data.</text>
</comment>
<evidence type="ECO:0000256" key="2">
    <source>
        <dbReference type="SAM" id="Phobius"/>
    </source>
</evidence>
<feature type="transmembrane region" description="Helical" evidence="2">
    <location>
        <begin position="130"/>
        <end position="150"/>
    </location>
</feature>
<feature type="domain" description="TRAP C4-dicarboxylate transport system permease DctM subunit" evidence="3">
    <location>
        <begin position="205"/>
        <end position="632"/>
    </location>
</feature>
<keyword evidence="2" id="KW-0472">Membrane</keyword>
<dbReference type="PANTHER" id="PTHR43849:SF2">
    <property type="entry name" value="BLL3936 PROTEIN"/>
    <property type="match status" value="1"/>
</dbReference>
<feature type="transmembrane region" description="Helical" evidence="2">
    <location>
        <begin position="55"/>
        <end position="73"/>
    </location>
</feature>
<feature type="transmembrane region" description="Helical" evidence="2">
    <location>
        <begin position="455"/>
        <end position="472"/>
    </location>
</feature>
<comment type="subcellular location">
    <subcellularLocation>
        <location evidence="1">Cell inner membrane</location>
        <topology evidence="1">Multi-pass membrane protein</topology>
    </subcellularLocation>
</comment>
<feature type="transmembrane region" description="Helical" evidence="2">
    <location>
        <begin position="641"/>
        <end position="664"/>
    </location>
</feature>
<keyword evidence="2" id="KW-0812">Transmembrane</keyword>
<name>A0A0B8QD09_9VIBR</name>
<feature type="transmembrane region" description="Helical" evidence="2">
    <location>
        <begin position="526"/>
        <end position="544"/>
    </location>
</feature>
<feature type="transmembrane region" description="Helical" evidence="2">
    <location>
        <begin position="575"/>
        <end position="598"/>
    </location>
</feature>
<evidence type="ECO:0000313" key="4">
    <source>
        <dbReference type="EMBL" id="GAM77570.1"/>
    </source>
</evidence>
<keyword evidence="2" id="KW-1133">Transmembrane helix</keyword>